<evidence type="ECO:0000256" key="2">
    <source>
        <dbReference type="SAM" id="Phobius"/>
    </source>
</evidence>
<feature type="region of interest" description="Disordered" evidence="1">
    <location>
        <begin position="213"/>
        <end position="239"/>
    </location>
</feature>
<dbReference type="EMBL" id="JADNYJ010000026">
    <property type="protein sequence ID" value="KAF8904394.1"/>
    <property type="molecule type" value="Genomic_DNA"/>
</dbReference>
<keyword evidence="2" id="KW-0812">Transmembrane</keyword>
<dbReference type="OrthoDB" id="2502792at2759"/>
<evidence type="ECO:0000313" key="4">
    <source>
        <dbReference type="Proteomes" id="UP000724874"/>
    </source>
</evidence>
<feature type="compositionally biased region" description="Basic residues" evidence="1">
    <location>
        <begin position="146"/>
        <end position="160"/>
    </location>
</feature>
<dbReference type="AlphaFoldDB" id="A0A9P5NUK4"/>
<evidence type="ECO:0000256" key="1">
    <source>
        <dbReference type="SAM" id="MobiDB-lite"/>
    </source>
</evidence>
<reference evidence="3" key="1">
    <citation type="submission" date="2020-11" db="EMBL/GenBank/DDBJ databases">
        <authorList>
            <consortium name="DOE Joint Genome Institute"/>
            <person name="Ahrendt S."/>
            <person name="Riley R."/>
            <person name="Andreopoulos W."/>
            <person name="LaButti K."/>
            <person name="Pangilinan J."/>
            <person name="Ruiz-duenas F.J."/>
            <person name="Barrasa J.M."/>
            <person name="Sanchez-Garcia M."/>
            <person name="Camarero S."/>
            <person name="Miyauchi S."/>
            <person name="Serrano A."/>
            <person name="Linde D."/>
            <person name="Babiker R."/>
            <person name="Drula E."/>
            <person name="Ayuso-Fernandez I."/>
            <person name="Pacheco R."/>
            <person name="Padilla G."/>
            <person name="Ferreira P."/>
            <person name="Barriuso J."/>
            <person name="Kellner H."/>
            <person name="Castanera R."/>
            <person name="Alfaro M."/>
            <person name="Ramirez L."/>
            <person name="Pisabarro A.G."/>
            <person name="Kuo A."/>
            <person name="Tritt A."/>
            <person name="Lipzen A."/>
            <person name="He G."/>
            <person name="Yan M."/>
            <person name="Ng V."/>
            <person name="Cullen D."/>
            <person name="Martin F."/>
            <person name="Rosso M.-N."/>
            <person name="Henrissat B."/>
            <person name="Hibbett D."/>
            <person name="Martinez A.T."/>
            <person name="Grigoriev I.V."/>
        </authorList>
    </citation>
    <scope>NUCLEOTIDE SEQUENCE</scope>
    <source>
        <strain evidence="3">AH 44721</strain>
    </source>
</reference>
<protein>
    <submittedName>
        <fullName evidence="3">Uncharacterized protein</fullName>
    </submittedName>
</protein>
<feature type="compositionally biased region" description="Basic residues" evidence="1">
    <location>
        <begin position="227"/>
        <end position="239"/>
    </location>
</feature>
<dbReference type="Proteomes" id="UP000724874">
    <property type="component" value="Unassembled WGS sequence"/>
</dbReference>
<feature type="transmembrane region" description="Helical" evidence="2">
    <location>
        <begin position="90"/>
        <end position="111"/>
    </location>
</feature>
<sequence length="239" mass="26977">MDDVWQPVFLDPILDFLSEHLPPPLYSLVIRALSHLLAALTAISTLCITLLSNTRADWNVQALLPPIITVLAAYLALASIYRTTTWLARIIFWFLKWGTLFGILMAGAGYFMGSAGAGDAVGNQGPIPIIAGLIANLFEDKSRPQGSRKPRQTRTRTKRPKAWDSFDLHRDWQYQQDDESQDRNPEIQKLTDLVFRAIGQVFQRNWWNIVGKDSEVSESEGTQKSPTSKRRKAGRSHSR</sequence>
<proteinExistence type="predicted"/>
<evidence type="ECO:0000313" key="3">
    <source>
        <dbReference type="EMBL" id="KAF8904394.1"/>
    </source>
</evidence>
<accession>A0A9P5NUK4</accession>
<keyword evidence="2" id="KW-1133">Transmembrane helix</keyword>
<feature type="transmembrane region" description="Helical" evidence="2">
    <location>
        <begin position="63"/>
        <end position="84"/>
    </location>
</feature>
<gene>
    <name evidence="3" type="ORF">CPB84DRAFT_1772929</name>
</gene>
<name>A0A9P5NUK4_GYMJU</name>
<keyword evidence="4" id="KW-1185">Reference proteome</keyword>
<keyword evidence="2" id="KW-0472">Membrane</keyword>
<comment type="caution">
    <text evidence="3">The sequence shown here is derived from an EMBL/GenBank/DDBJ whole genome shotgun (WGS) entry which is preliminary data.</text>
</comment>
<feature type="transmembrane region" description="Helical" evidence="2">
    <location>
        <begin position="28"/>
        <end position="51"/>
    </location>
</feature>
<feature type="region of interest" description="Disordered" evidence="1">
    <location>
        <begin position="142"/>
        <end position="161"/>
    </location>
</feature>
<organism evidence="3 4">
    <name type="scientific">Gymnopilus junonius</name>
    <name type="common">Spectacular rustgill mushroom</name>
    <name type="synonym">Gymnopilus spectabilis subsp. junonius</name>
    <dbReference type="NCBI Taxonomy" id="109634"/>
    <lineage>
        <taxon>Eukaryota</taxon>
        <taxon>Fungi</taxon>
        <taxon>Dikarya</taxon>
        <taxon>Basidiomycota</taxon>
        <taxon>Agaricomycotina</taxon>
        <taxon>Agaricomycetes</taxon>
        <taxon>Agaricomycetidae</taxon>
        <taxon>Agaricales</taxon>
        <taxon>Agaricineae</taxon>
        <taxon>Hymenogastraceae</taxon>
        <taxon>Gymnopilus</taxon>
    </lineage>
</organism>